<evidence type="ECO:0000313" key="7">
    <source>
        <dbReference type="EMBL" id="GAA0357483.1"/>
    </source>
</evidence>
<dbReference type="Gene3D" id="1.10.10.60">
    <property type="entry name" value="Homeodomain-like"/>
    <property type="match status" value="1"/>
</dbReference>
<dbReference type="InterPro" id="IPR037171">
    <property type="entry name" value="NagB/RpiA_transferase-like"/>
</dbReference>
<comment type="similarity">
    <text evidence="1">Belongs to the SorC transcriptional regulatory family.</text>
</comment>
<dbReference type="RefSeq" id="WP_343754240.1">
    <property type="nucleotide sequence ID" value="NZ_BAAACW010000047.1"/>
</dbReference>
<name>A0ABN0X802_9LACT</name>
<protein>
    <submittedName>
        <fullName evidence="7">Sugar-binding transcriptional regulator</fullName>
    </submittedName>
</protein>
<dbReference type="Gene3D" id="3.40.50.1360">
    <property type="match status" value="1"/>
</dbReference>
<sequence length="309" mass="34429">MKSRDENLIKVAIYYYEEKKTQTEIAKELGISRPTVSKMLNEAIEKNIVKITVHPHLYDNHKLRQEILDKYALESVIVVNSTGSSNATKSEIGQACAYFVEEKLPDLRTLGIGWGTTVYEFVNAAHYSNCPQLSIIPLMGGVSLSEVAHHSNHLAVTIAQKYRAQSHLLYAPAIAETIEVKNALVNSHVVQCILSKGRNVDLAIIGVGNPMESLTYRDMGYITKKEEKSIIEEQAIGDLLATFYDKEGNTVETSLSQRMIGHDLNDVRRMKEVVILANGEEKAISIKALLKLEIIDHLIIDTEIAQALV</sequence>
<feature type="domain" description="RNA polymerase sigma-70 region 4" evidence="6">
    <location>
        <begin position="14"/>
        <end position="46"/>
    </location>
</feature>
<dbReference type="PANTHER" id="PTHR34294">
    <property type="entry name" value="TRANSCRIPTIONAL REGULATOR-RELATED"/>
    <property type="match status" value="1"/>
</dbReference>
<keyword evidence="8" id="KW-1185">Reference proteome</keyword>
<accession>A0ABN0X802</accession>
<keyword evidence="4" id="KW-0804">Transcription</keyword>
<comment type="caution">
    <text evidence="7">The sequence shown here is derived from an EMBL/GenBank/DDBJ whole genome shotgun (WGS) entry which is preliminary data.</text>
</comment>
<dbReference type="Pfam" id="PF04198">
    <property type="entry name" value="Sugar-bind"/>
    <property type="match status" value="1"/>
</dbReference>
<dbReference type="InterPro" id="IPR007324">
    <property type="entry name" value="Sugar-bd_dom_put"/>
</dbReference>
<dbReference type="SUPFAM" id="SSF88659">
    <property type="entry name" value="Sigma3 and sigma4 domains of RNA polymerase sigma factors"/>
    <property type="match status" value="1"/>
</dbReference>
<keyword evidence="3" id="KW-0238">DNA-binding</keyword>
<keyword evidence="2" id="KW-0805">Transcription regulation</keyword>
<reference evidence="7 8" key="1">
    <citation type="journal article" date="2019" name="Int. J. Syst. Evol. Microbiol.">
        <title>The Global Catalogue of Microorganisms (GCM) 10K type strain sequencing project: providing services to taxonomists for standard genome sequencing and annotation.</title>
        <authorList>
            <consortium name="The Broad Institute Genomics Platform"/>
            <consortium name="The Broad Institute Genome Sequencing Center for Infectious Disease"/>
            <person name="Wu L."/>
            <person name="Ma J."/>
        </authorList>
    </citation>
    <scope>NUCLEOTIDE SEQUENCE [LARGE SCALE GENOMIC DNA]</scope>
    <source>
        <strain evidence="7 8">JCM 12662</strain>
    </source>
</reference>
<evidence type="ECO:0000256" key="4">
    <source>
        <dbReference type="ARBA" id="ARBA00023163"/>
    </source>
</evidence>
<organism evidence="7 8">
    <name type="scientific">Alkalibacterium iburiense</name>
    <dbReference type="NCBI Taxonomy" id="290589"/>
    <lineage>
        <taxon>Bacteria</taxon>
        <taxon>Bacillati</taxon>
        <taxon>Bacillota</taxon>
        <taxon>Bacilli</taxon>
        <taxon>Lactobacillales</taxon>
        <taxon>Carnobacteriaceae</taxon>
        <taxon>Alkalibacterium</taxon>
    </lineage>
</organism>
<dbReference type="Proteomes" id="UP001501166">
    <property type="component" value="Unassembled WGS sequence"/>
</dbReference>
<evidence type="ECO:0000256" key="3">
    <source>
        <dbReference type="ARBA" id="ARBA00023125"/>
    </source>
</evidence>
<feature type="domain" description="Sugar-binding" evidence="5">
    <location>
        <begin position="59"/>
        <end position="309"/>
    </location>
</feature>
<dbReference type="InterPro" id="IPR007630">
    <property type="entry name" value="RNA_pol_sigma70_r4"/>
</dbReference>
<evidence type="ECO:0000256" key="1">
    <source>
        <dbReference type="ARBA" id="ARBA00010466"/>
    </source>
</evidence>
<dbReference type="Pfam" id="PF04545">
    <property type="entry name" value="Sigma70_r4"/>
    <property type="match status" value="1"/>
</dbReference>
<evidence type="ECO:0000313" key="8">
    <source>
        <dbReference type="Proteomes" id="UP001501166"/>
    </source>
</evidence>
<evidence type="ECO:0000259" key="5">
    <source>
        <dbReference type="Pfam" id="PF04198"/>
    </source>
</evidence>
<dbReference type="EMBL" id="BAAACW010000047">
    <property type="protein sequence ID" value="GAA0357483.1"/>
    <property type="molecule type" value="Genomic_DNA"/>
</dbReference>
<evidence type="ECO:0000259" key="6">
    <source>
        <dbReference type="Pfam" id="PF04545"/>
    </source>
</evidence>
<dbReference type="InterPro" id="IPR051054">
    <property type="entry name" value="SorC_transcr_regulators"/>
</dbReference>
<dbReference type="InterPro" id="IPR013324">
    <property type="entry name" value="RNA_pol_sigma_r3/r4-like"/>
</dbReference>
<proteinExistence type="inferred from homology"/>
<evidence type="ECO:0000256" key="2">
    <source>
        <dbReference type="ARBA" id="ARBA00023015"/>
    </source>
</evidence>
<gene>
    <name evidence="7" type="ORF">GCM10008932_07920</name>
</gene>
<dbReference type="SUPFAM" id="SSF100950">
    <property type="entry name" value="NagB/RpiA/CoA transferase-like"/>
    <property type="match status" value="1"/>
</dbReference>